<keyword evidence="1" id="KW-0812">Transmembrane</keyword>
<accession>A0A2S0QBK0</accession>
<geneLocation type="plasmid" evidence="3">
    <name>puhcc0039a</name>
</geneLocation>
<protein>
    <recommendedName>
        <fullName evidence="4">Esterase/lipase</fullName>
    </recommendedName>
</protein>
<evidence type="ECO:0000256" key="1">
    <source>
        <dbReference type="SAM" id="Phobius"/>
    </source>
</evidence>
<dbReference type="AlphaFoldDB" id="A0A2S0QBK0"/>
<proteinExistence type="predicted"/>
<gene>
    <name evidence="2" type="ORF">BMF81_04763</name>
</gene>
<reference evidence="2 3" key="1">
    <citation type="submission" date="2017-03" db="EMBL/GenBank/DDBJ databases">
        <title>Comparative genomics of the toxic Baltic Sea cyanobacteria Nodularia spumigena UHCC 0039 and its response on varying salinity.</title>
        <authorList>
            <person name="Teikari J.E."/>
        </authorList>
    </citation>
    <scope>NUCLEOTIDE SEQUENCE [LARGE SCALE GENOMIC DNA]</scope>
    <source>
        <strain evidence="2 3">UHCC 0039</strain>
        <plasmid evidence="3">puhcc0039a</plasmid>
    </source>
</reference>
<name>A0A2S0QBK0_NODSP</name>
<keyword evidence="1" id="KW-0472">Membrane</keyword>
<dbReference type="EMBL" id="CP020115">
    <property type="protein sequence ID" value="AVZ31741.1"/>
    <property type="molecule type" value="Genomic_DNA"/>
</dbReference>
<feature type="transmembrane region" description="Helical" evidence="1">
    <location>
        <begin position="20"/>
        <end position="44"/>
    </location>
</feature>
<evidence type="ECO:0008006" key="4">
    <source>
        <dbReference type="Google" id="ProtNLM"/>
    </source>
</evidence>
<sequence>MLKNRNKQVSFKLLSSGDSVTTKFGIITLAAFSLALLSLITQFLNYGAIRRLNNQEFPTLVQLSSGETIRAQSVASTERSNEVIKKFVSDTFIRMFNWDGLVQTFNEKGEAVTKPDDGIPIKEGSRDRITSRAYEASFAITEREDFRASFLRKLAEMTPNTVFSGDSQVSLIPRFISEPRRLRDGRWEIDFIATLVTFSRNNNAGEGIAFNKTITVEAITTPQNLPDETTYLAKKIYAARKSGLEITQIVDLDLGGRRND</sequence>
<keyword evidence="2" id="KW-0614">Plasmid</keyword>
<dbReference type="Proteomes" id="UP000244056">
    <property type="component" value="Plasmid pUHCC0039a"/>
</dbReference>
<evidence type="ECO:0000313" key="3">
    <source>
        <dbReference type="Proteomes" id="UP000244056"/>
    </source>
</evidence>
<evidence type="ECO:0000313" key="2">
    <source>
        <dbReference type="EMBL" id="AVZ31741.1"/>
    </source>
</evidence>
<keyword evidence="1" id="KW-1133">Transmembrane helix</keyword>
<organism evidence="2 3">
    <name type="scientific">Nodularia spumigena UHCC 0039</name>
    <dbReference type="NCBI Taxonomy" id="1914872"/>
    <lineage>
        <taxon>Bacteria</taxon>
        <taxon>Bacillati</taxon>
        <taxon>Cyanobacteriota</taxon>
        <taxon>Cyanophyceae</taxon>
        <taxon>Nostocales</taxon>
        <taxon>Nodulariaceae</taxon>
        <taxon>Nodularia</taxon>
    </lineage>
</organism>
<dbReference type="KEGG" id="nsp:BMF81_04763"/>